<dbReference type="InterPro" id="IPR009695">
    <property type="entry name" value="Diacylglyc_glucosyltr_N"/>
</dbReference>
<evidence type="ECO:0000313" key="6">
    <source>
        <dbReference type="Proteomes" id="UP000192727"/>
    </source>
</evidence>
<dbReference type="AlphaFoldDB" id="A0A1U9YNC4"/>
<evidence type="ECO:0000256" key="2">
    <source>
        <dbReference type="ARBA" id="ARBA00006962"/>
    </source>
</evidence>
<accession>A0A1U9YNC4</accession>
<dbReference type="PANTHER" id="PTHR43025:SF3">
    <property type="entry name" value="MONOGALACTOSYLDIACYLGLYCEROL SYNTHASE 1, CHLOROPLASTIC"/>
    <property type="match status" value="1"/>
</dbReference>
<keyword evidence="4" id="KW-0808">Transferase</keyword>
<dbReference type="GO" id="GO:0009247">
    <property type="term" value="P:glycolipid biosynthetic process"/>
    <property type="evidence" value="ECO:0007669"/>
    <property type="project" value="InterPro"/>
</dbReference>
<comment type="subcellular location">
    <subcellularLocation>
        <location evidence="1">Membrane</location>
    </subcellularLocation>
</comment>
<evidence type="ECO:0000256" key="3">
    <source>
        <dbReference type="ARBA" id="ARBA00022676"/>
    </source>
</evidence>
<evidence type="ECO:0000256" key="4">
    <source>
        <dbReference type="ARBA" id="ARBA00022679"/>
    </source>
</evidence>
<evidence type="ECO:0000313" key="5">
    <source>
        <dbReference type="EMBL" id="ARF68300.1"/>
    </source>
</evidence>
<comment type="similarity">
    <text evidence="2">Belongs to the glycosyltransferase 28 family.</text>
</comment>
<dbReference type="SUPFAM" id="SSF53756">
    <property type="entry name" value="UDP-Glycosyltransferase/glycogen phosphorylase"/>
    <property type="match status" value="1"/>
</dbReference>
<gene>
    <name evidence="5" type="ORF">B7C51_11495</name>
</gene>
<dbReference type="InterPro" id="IPR007235">
    <property type="entry name" value="Glyco_trans_28_C"/>
</dbReference>
<dbReference type="PANTHER" id="PTHR43025">
    <property type="entry name" value="MONOGALACTOSYLDIACYLGLYCEROL SYNTHASE"/>
    <property type="match status" value="1"/>
</dbReference>
<dbReference type="GeneID" id="64220973"/>
<evidence type="ECO:0000256" key="1">
    <source>
        <dbReference type="ARBA" id="ARBA00004370"/>
    </source>
</evidence>
<proteinExistence type="inferred from homology"/>
<reference evidence="5 6" key="1">
    <citation type="submission" date="2017-03" db="EMBL/GenBank/DDBJ databases">
        <title>Paenibacillus larvae genome sequencing.</title>
        <authorList>
            <person name="Dingman D.W."/>
        </authorList>
    </citation>
    <scope>NUCLEOTIDE SEQUENCE [LARGE SCALE GENOMIC DNA]</scope>
    <source>
        <strain evidence="5 6">SAG 10367</strain>
    </source>
</reference>
<dbReference type="Pfam" id="PF04101">
    <property type="entry name" value="Glyco_tran_28_C"/>
    <property type="match status" value="1"/>
</dbReference>
<dbReference type="Pfam" id="PF06925">
    <property type="entry name" value="MGDG_synth"/>
    <property type="match status" value="1"/>
</dbReference>
<name>A0A1U9YNC4_9BACL</name>
<dbReference type="EMBL" id="CP020557">
    <property type="protein sequence ID" value="ARF68300.1"/>
    <property type="molecule type" value="Genomic_DNA"/>
</dbReference>
<dbReference type="RefSeq" id="WP_077996342.1">
    <property type="nucleotide sequence ID" value="NZ_CP019794.1"/>
</dbReference>
<sequence length="403" mass="46142">MQELGMVKITSDKQIKVLVLTGSLGHGHIQVANAIREMADRWDHHQVNVEIIDYMELVSPNLHDISSTCFLQWVKHFPSSYGLLFEMTRKDRMLAQFIKSIRFTSLKPLIQRIEDEQPDVIISTLPAASAAVSKIKERGLIDCPAVTVITDHTDHSFWLHPYTDKYWVGSEDAKNKLLRQGIPASSIEITGIPVRPVFYETYDQTLLREQYGLNQEATTILLMGGGCGLIDSTLLRSLEEAEWTRSLQFVVICGRNKSLRKRLERWSAQTLLDVHVIGYTKNVHDYMAMADLMITKSGGVTTAEAIARRLPLLIYKPLPGQEQDNIDYLIRNGVACCADNRLQLFYQLFFLITHEDKLQKMRARAQLLRQPRPLDLIKTLVHVQEQPVLQPSRVHTWFRRSVV</sequence>
<dbReference type="Gene3D" id="3.40.50.2000">
    <property type="entry name" value="Glycogen Phosphorylase B"/>
    <property type="match status" value="1"/>
</dbReference>
<keyword evidence="3" id="KW-0328">Glycosyltransferase</keyword>
<organism evidence="5 6">
    <name type="scientific">Paenibacillus larvae subsp. pulvifaciens</name>
    <dbReference type="NCBI Taxonomy" id="1477"/>
    <lineage>
        <taxon>Bacteria</taxon>
        <taxon>Bacillati</taxon>
        <taxon>Bacillota</taxon>
        <taxon>Bacilli</taxon>
        <taxon>Bacillales</taxon>
        <taxon>Paenibacillaceae</taxon>
        <taxon>Paenibacillus</taxon>
    </lineage>
</organism>
<dbReference type="InterPro" id="IPR050519">
    <property type="entry name" value="Glycosyltransf_28_UgtP"/>
</dbReference>
<dbReference type="GO" id="GO:0016020">
    <property type="term" value="C:membrane"/>
    <property type="evidence" value="ECO:0007669"/>
    <property type="project" value="UniProtKB-SubCell"/>
</dbReference>
<dbReference type="Proteomes" id="UP000192727">
    <property type="component" value="Chromosome"/>
</dbReference>
<protein>
    <submittedName>
        <fullName evidence="5">Galactosyldiacylglycerol synthase</fullName>
    </submittedName>
</protein>
<dbReference type="GO" id="GO:0016758">
    <property type="term" value="F:hexosyltransferase activity"/>
    <property type="evidence" value="ECO:0007669"/>
    <property type="project" value="InterPro"/>
</dbReference>